<sequence>HYATDVEFTEDETRELRKINEEIAEVRANGIISKPYE</sequence>
<comment type="caution">
    <text evidence="1">The sequence shown here is derived from an EMBL/GenBank/DDBJ whole genome shotgun (WGS) entry which is preliminary data.</text>
</comment>
<gene>
    <name evidence="1" type="ORF">S03H2_29152</name>
</gene>
<reference evidence="1" key="1">
    <citation type="journal article" date="2014" name="Front. Microbiol.">
        <title>High frequency of phylogenetically diverse reductive dehalogenase-homologous genes in deep subseafloor sedimentary metagenomes.</title>
        <authorList>
            <person name="Kawai M."/>
            <person name="Futagami T."/>
            <person name="Toyoda A."/>
            <person name="Takaki Y."/>
            <person name="Nishi S."/>
            <person name="Hori S."/>
            <person name="Arai W."/>
            <person name="Tsubouchi T."/>
            <person name="Morono Y."/>
            <person name="Uchiyama I."/>
            <person name="Ito T."/>
            <person name="Fujiyama A."/>
            <person name="Inagaki F."/>
            <person name="Takami H."/>
        </authorList>
    </citation>
    <scope>NUCLEOTIDE SEQUENCE</scope>
    <source>
        <strain evidence="1">Expedition CK06-06</strain>
    </source>
</reference>
<proteinExistence type="predicted"/>
<evidence type="ECO:0000313" key="1">
    <source>
        <dbReference type="EMBL" id="GAH61176.1"/>
    </source>
</evidence>
<feature type="non-terminal residue" evidence="1">
    <location>
        <position position="1"/>
    </location>
</feature>
<name>X1GTF0_9ZZZZ</name>
<organism evidence="1">
    <name type="scientific">marine sediment metagenome</name>
    <dbReference type="NCBI Taxonomy" id="412755"/>
    <lineage>
        <taxon>unclassified sequences</taxon>
        <taxon>metagenomes</taxon>
        <taxon>ecological metagenomes</taxon>
    </lineage>
</organism>
<dbReference type="EMBL" id="BARU01017581">
    <property type="protein sequence ID" value="GAH61176.1"/>
    <property type="molecule type" value="Genomic_DNA"/>
</dbReference>
<accession>X1GTF0</accession>
<dbReference type="AlphaFoldDB" id="X1GTF0"/>
<protein>
    <submittedName>
        <fullName evidence="1">Uncharacterized protein</fullName>
    </submittedName>
</protein>